<dbReference type="Gene3D" id="1.10.10.10">
    <property type="entry name" value="Winged helix-like DNA-binding domain superfamily/Winged helix DNA-binding domain"/>
    <property type="match status" value="1"/>
</dbReference>
<keyword evidence="4" id="KW-0805">Transcription regulation</keyword>
<feature type="binding site" evidence="7">
    <location>
        <position position="246"/>
    </location>
    <ligand>
        <name>Zn(2+)</name>
        <dbReference type="ChEBI" id="CHEBI:29105"/>
    </ligand>
</feature>
<organism evidence="9 10">
    <name type="scientific">Frigidibacter mobilis</name>
    <dbReference type="NCBI Taxonomy" id="1335048"/>
    <lineage>
        <taxon>Bacteria</taxon>
        <taxon>Pseudomonadati</taxon>
        <taxon>Pseudomonadota</taxon>
        <taxon>Alphaproteobacteria</taxon>
        <taxon>Rhodobacterales</taxon>
        <taxon>Paracoccaceae</taxon>
        <taxon>Frigidibacter</taxon>
    </lineage>
</organism>
<dbReference type="Gene3D" id="3.40.630.30">
    <property type="match status" value="1"/>
</dbReference>
<dbReference type="Pfam" id="PF00583">
    <property type="entry name" value="Acetyltransf_1"/>
    <property type="match status" value="1"/>
</dbReference>
<evidence type="ECO:0000256" key="1">
    <source>
        <dbReference type="ARBA" id="ARBA00007957"/>
    </source>
</evidence>
<evidence type="ECO:0000259" key="8">
    <source>
        <dbReference type="PROSITE" id="PS51186"/>
    </source>
</evidence>
<dbReference type="PROSITE" id="PS51186">
    <property type="entry name" value="GNAT"/>
    <property type="match status" value="1"/>
</dbReference>
<evidence type="ECO:0000313" key="10">
    <source>
        <dbReference type="Proteomes" id="UP000076128"/>
    </source>
</evidence>
<keyword evidence="5" id="KW-0238">DNA-binding</keyword>
<comment type="similarity">
    <text evidence="1">Belongs to the Fur family.</text>
</comment>
<dbReference type="STRING" id="1335048.AKL17_1141"/>
<feature type="binding site" evidence="7">
    <location>
        <position position="289"/>
    </location>
    <ligand>
        <name>Zn(2+)</name>
        <dbReference type="ChEBI" id="CHEBI:29105"/>
    </ligand>
</feature>
<dbReference type="AlphaFoldDB" id="A0A159Z0R5"/>
<dbReference type="Pfam" id="PF01475">
    <property type="entry name" value="FUR"/>
    <property type="match status" value="1"/>
</dbReference>
<evidence type="ECO:0000256" key="3">
    <source>
        <dbReference type="ARBA" id="ARBA00022833"/>
    </source>
</evidence>
<feature type="binding site" evidence="7">
    <location>
        <position position="249"/>
    </location>
    <ligand>
        <name>Zn(2+)</name>
        <dbReference type="ChEBI" id="CHEBI:29105"/>
    </ligand>
</feature>
<dbReference type="InterPro" id="IPR000182">
    <property type="entry name" value="GNAT_dom"/>
</dbReference>
<comment type="cofactor">
    <cofactor evidence="7">
        <name>Zn(2+)</name>
        <dbReference type="ChEBI" id="CHEBI:29105"/>
    </cofactor>
    <text evidence="7">Binds 1 zinc ion per subunit.</text>
</comment>
<gene>
    <name evidence="9" type="ORF">AKL17_1141</name>
</gene>
<evidence type="ECO:0000256" key="5">
    <source>
        <dbReference type="ARBA" id="ARBA00023125"/>
    </source>
</evidence>
<dbReference type="PATRIC" id="fig|1335048.3.peg.1178"/>
<dbReference type="GO" id="GO:0008270">
    <property type="term" value="F:zinc ion binding"/>
    <property type="evidence" value="ECO:0007669"/>
    <property type="project" value="TreeGrafter"/>
</dbReference>
<dbReference type="GO" id="GO:0003700">
    <property type="term" value="F:DNA-binding transcription factor activity"/>
    <property type="evidence" value="ECO:0007669"/>
    <property type="project" value="InterPro"/>
</dbReference>
<dbReference type="PANTHER" id="PTHR33202:SF6">
    <property type="entry name" value="ZINC UPTAKE REGULATION PROTEIN"/>
    <property type="match status" value="1"/>
</dbReference>
<sequence length="294" mass="31551">MVHVAAPKFSEGRVRKAHRGDLAAIQSILNAPGNLDKLADHAESALLAAMTSDDQAVMVLDLPDAGVAAFLWITGQSSSAPGPKIEEFGDVQPGSGHGAELLDRVVQDHMARHPTRPLWLAVAADNTRAIAFYERRGFRQTELRPAAWHRRSSPVADALVMQMEAAAAPQLTPNEAKVLSLLRMSNTPMTAYQLLDRMQQGGGVAAPPTVYRALKGLEDTGLVRRIETLRAWVPLTSPAPGVVAICDDCGSVRNLATPDLFDSLHLRLAAEGFAEARRTIEVRGRCGDCAASKA</sequence>
<keyword evidence="3 7" id="KW-0862">Zinc</keyword>
<dbReference type="GO" id="GO:0000976">
    <property type="term" value="F:transcription cis-regulatory region binding"/>
    <property type="evidence" value="ECO:0007669"/>
    <property type="project" value="TreeGrafter"/>
</dbReference>
<dbReference type="InterPro" id="IPR016181">
    <property type="entry name" value="Acyl_CoA_acyltransferase"/>
</dbReference>
<dbReference type="GO" id="GO:0045892">
    <property type="term" value="P:negative regulation of DNA-templated transcription"/>
    <property type="evidence" value="ECO:0007669"/>
    <property type="project" value="TreeGrafter"/>
</dbReference>
<keyword evidence="2" id="KW-0678">Repressor</keyword>
<proteinExistence type="inferred from homology"/>
<keyword evidence="6" id="KW-0804">Transcription</keyword>
<accession>A0A159Z0R5</accession>
<dbReference type="Proteomes" id="UP000076128">
    <property type="component" value="Chromosome"/>
</dbReference>
<dbReference type="SUPFAM" id="SSF46785">
    <property type="entry name" value="Winged helix' DNA-binding domain"/>
    <property type="match status" value="1"/>
</dbReference>
<dbReference type="InterPro" id="IPR036388">
    <property type="entry name" value="WH-like_DNA-bd_sf"/>
</dbReference>
<dbReference type="GO" id="GO:0016747">
    <property type="term" value="F:acyltransferase activity, transferring groups other than amino-acyl groups"/>
    <property type="evidence" value="ECO:0007669"/>
    <property type="project" value="InterPro"/>
</dbReference>
<keyword evidence="7" id="KW-0479">Metal-binding</keyword>
<evidence type="ECO:0000313" key="9">
    <source>
        <dbReference type="EMBL" id="AMY68397.1"/>
    </source>
</evidence>
<dbReference type="InterPro" id="IPR036390">
    <property type="entry name" value="WH_DNA-bd_sf"/>
</dbReference>
<reference evidence="9 10" key="1">
    <citation type="submission" date="2015-09" db="EMBL/GenBank/DDBJ databases">
        <title>Complete genome sequence of Defluviimonas alba cai42t isolated from an oilfield in Xinjiang.</title>
        <authorList>
            <person name="Geng S."/>
            <person name="Pan X."/>
            <person name="Wu X."/>
        </authorList>
    </citation>
    <scope>NUCLEOTIDE SEQUENCE [LARGE SCALE GENOMIC DNA]</scope>
    <source>
        <strain evidence="10">cai42</strain>
    </source>
</reference>
<evidence type="ECO:0000256" key="6">
    <source>
        <dbReference type="ARBA" id="ARBA00023163"/>
    </source>
</evidence>
<dbReference type="KEGG" id="daa:AKL17_1141"/>
<evidence type="ECO:0000256" key="2">
    <source>
        <dbReference type="ARBA" id="ARBA00022491"/>
    </source>
</evidence>
<name>A0A159Z0R5_9RHOB</name>
<dbReference type="PANTHER" id="PTHR33202">
    <property type="entry name" value="ZINC UPTAKE REGULATION PROTEIN"/>
    <property type="match status" value="1"/>
</dbReference>
<dbReference type="GO" id="GO:1900376">
    <property type="term" value="P:regulation of secondary metabolite biosynthetic process"/>
    <property type="evidence" value="ECO:0007669"/>
    <property type="project" value="TreeGrafter"/>
</dbReference>
<keyword evidence="10" id="KW-1185">Reference proteome</keyword>
<dbReference type="InterPro" id="IPR043135">
    <property type="entry name" value="Fur_C"/>
</dbReference>
<evidence type="ECO:0000256" key="4">
    <source>
        <dbReference type="ARBA" id="ARBA00023015"/>
    </source>
</evidence>
<evidence type="ECO:0000256" key="7">
    <source>
        <dbReference type="PIRSR" id="PIRSR602481-1"/>
    </source>
</evidence>
<dbReference type="GO" id="GO:0005829">
    <property type="term" value="C:cytosol"/>
    <property type="evidence" value="ECO:0007669"/>
    <property type="project" value="TreeGrafter"/>
</dbReference>
<dbReference type="SUPFAM" id="SSF55729">
    <property type="entry name" value="Acyl-CoA N-acyltransferases (Nat)"/>
    <property type="match status" value="1"/>
</dbReference>
<feature type="binding site" evidence="7">
    <location>
        <position position="286"/>
    </location>
    <ligand>
        <name>Zn(2+)</name>
        <dbReference type="ChEBI" id="CHEBI:29105"/>
    </ligand>
</feature>
<dbReference type="OrthoDB" id="9801127at2"/>
<dbReference type="EMBL" id="CP012661">
    <property type="protein sequence ID" value="AMY68397.1"/>
    <property type="molecule type" value="Genomic_DNA"/>
</dbReference>
<protein>
    <submittedName>
        <fullName evidence="9">Putative zinc uptake regulation protein</fullName>
    </submittedName>
</protein>
<feature type="domain" description="N-acetyltransferase" evidence="8">
    <location>
        <begin position="12"/>
        <end position="166"/>
    </location>
</feature>
<dbReference type="InterPro" id="IPR002481">
    <property type="entry name" value="FUR"/>
</dbReference>
<dbReference type="Gene3D" id="3.30.1490.190">
    <property type="match status" value="1"/>
</dbReference>